<feature type="transmembrane region" description="Helical" evidence="1">
    <location>
        <begin position="391"/>
        <end position="411"/>
    </location>
</feature>
<gene>
    <name evidence="3" type="ORF">VNO78_22257</name>
</gene>
<reference evidence="3 4" key="1">
    <citation type="submission" date="2024-01" db="EMBL/GenBank/DDBJ databases">
        <title>The genomes of 5 underutilized Papilionoideae crops provide insights into root nodulation and disease resistanc.</title>
        <authorList>
            <person name="Jiang F."/>
        </authorList>
    </citation>
    <scope>NUCLEOTIDE SEQUENCE [LARGE SCALE GENOMIC DNA]</scope>
    <source>
        <strain evidence="3">DUOXIRENSHENG_FW03</strain>
        <tissue evidence="3">Leaves</tissue>
    </source>
</reference>
<keyword evidence="1" id="KW-0812">Transmembrane</keyword>
<keyword evidence="4" id="KW-1185">Reference proteome</keyword>
<evidence type="ECO:0000313" key="4">
    <source>
        <dbReference type="Proteomes" id="UP001386955"/>
    </source>
</evidence>
<keyword evidence="1" id="KW-0472">Membrane</keyword>
<dbReference type="AlphaFoldDB" id="A0AAN9SCE0"/>
<organism evidence="3 4">
    <name type="scientific">Psophocarpus tetragonolobus</name>
    <name type="common">Winged bean</name>
    <name type="synonym">Dolichos tetragonolobus</name>
    <dbReference type="NCBI Taxonomy" id="3891"/>
    <lineage>
        <taxon>Eukaryota</taxon>
        <taxon>Viridiplantae</taxon>
        <taxon>Streptophyta</taxon>
        <taxon>Embryophyta</taxon>
        <taxon>Tracheophyta</taxon>
        <taxon>Spermatophyta</taxon>
        <taxon>Magnoliopsida</taxon>
        <taxon>eudicotyledons</taxon>
        <taxon>Gunneridae</taxon>
        <taxon>Pentapetalae</taxon>
        <taxon>rosids</taxon>
        <taxon>fabids</taxon>
        <taxon>Fabales</taxon>
        <taxon>Fabaceae</taxon>
        <taxon>Papilionoideae</taxon>
        <taxon>50 kb inversion clade</taxon>
        <taxon>NPAAA clade</taxon>
        <taxon>indigoferoid/millettioid clade</taxon>
        <taxon>Phaseoleae</taxon>
        <taxon>Psophocarpus</taxon>
    </lineage>
</organism>
<dbReference type="Pfam" id="PF14111">
    <property type="entry name" value="DUF4283"/>
    <property type="match status" value="1"/>
</dbReference>
<keyword evidence="1" id="KW-1133">Transmembrane helix</keyword>
<dbReference type="InterPro" id="IPR039926">
    <property type="entry name" value="Egg_app_1"/>
</dbReference>
<dbReference type="EMBL" id="JAYMYS010000005">
    <property type="protein sequence ID" value="KAK7393694.1"/>
    <property type="molecule type" value="Genomic_DNA"/>
</dbReference>
<dbReference type="InterPro" id="IPR025558">
    <property type="entry name" value="DUF4283"/>
</dbReference>
<protein>
    <recommendedName>
        <fullName evidence="2">DUF4283 domain-containing protein</fullName>
    </recommendedName>
</protein>
<sequence>MERWRKVEFTKEEEVMILVPESDRGEMVVEEHEAWLAGKVREGVEIREVGRNLFTFRFLNQRDLEHVIAEGPWCFDRRLVVLNELGRDANLGDLARSLGWRSLGHAYAISMKYCALKIKESDGPVCFPNIDQFKLALESCGLRDLVFERQVKIWGDKWVLGLANHMLHPKVALSNPKMKVVELIDDNKKGYKVAKAKYGPAFASISCGSKVVELGLEIFRNKSEDVFTSATSWVVQCYQPVIGYSEQLNIIHSFCFFFFSVLLEFQFTPTMDGVIDWFPHPSTLLKLFQPILDSAINRGSKFLQSLQLIMDNRDSKFLQSLQPTVDGAVNRFASQISYLEKEIVTHKDLLLSIAGGVGVAVAAIIVVPLLWKMVSGVVWLFWNVISRVVSLPWKAISCGFGFVWKVIRMIFGSGKGGKTMKAPGRDYRMLRKDFETNPKGYFRNLRK</sequence>
<feature type="transmembrane region" description="Helical" evidence="1">
    <location>
        <begin position="349"/>
        <end position="371"/>
    </location>
</feature>
<feature type="domain" description="DUF4283" evidence="2">
    <location>
        <begin position="42"/>
        <end position="84"/>
    </location>
</feature>
<comment type="caution">
    <text evidence="3">The sequence shown here is derived from an EMBL/GenBank/DDBJ whole genome shotgun (WGS) entry which is preliminary data.</text>
</comment>
<dbReference type="PANTHER" id="PTHR33333">
    <property type="entry name" value="ERYTHROCYTE MEMBRANE PROTEIN 1-LIKE"/>
    <property type="match status" value="1"/>
</dbReference>
<name>A0AAN9SCE0_PSOTE</name>
<dbReference type="Proteomes" id="UP001386955">
    <property type="component" value="Unassembled WGS sequence"/>
</dbReference>
<evidence type="ECO:0000313" key="3">
    <source>
        <dbReference type="EMBL" id="KAK7393694.1"/>
    </source>
</evidence>
<proteinExistence type="predicted"/>
<evidence type="ECO:0000259" key="2">
    <source>
        <dbReference type="Pfam" id="PF14111"/>
    </source>
</evidence>
<accession>A0AAN9SCE0</accession>
<evidence type="ECO:0000256" key="1">
    <source>
        <dbReference type="SAM" id="Phobius"/>
    </source>
</evidence>
<dbReference type="PANTHER" id="PTHR33333:SF44">
    <property type="entry name" value="SECRETED PROTEIN"/>
    <property type="match status" value="1"/>
</dbReference>